<evidence type="ECO:0000256" key="1">
    <source>
        <dbReference type="SAM" id="SignalP"/>
    </source>
</evidence>
<proteinExistence type="predicted"/>
<accession>A0AAV4JZR8</accession>
<evidence type="ECO:0000313" key="3">
    <source>
        <dbReference type="Proteomes" id="UP000762676"/>
    </source>
</evidence>
<feature type="signal peptide" evidence="1">
    <location>
        <begin position="1"/>
        <end position="28"/>
    </location>
</feature>
<keyword evidence="3" id="KW-1185">Reference proteome</keyword>
<keyword evidence="1" id="KW-0732">Signal</keyword>
<comment type="caution">
    <text evidence="2">The sequence shown here is derived from an EMBL/GenBank/DDBJ whole genome shotgun (WGS) entry which is preliminary data.</text>
</comment>
<name>A0AAV4JZR8_9GAST</name>
<dbReference type="EMBL" id="BMAT01014149">
    <property type="protein sequence ID" value="GFS26861.1"/>
    <property type="molecule type" value="Genomic_DNA"/>
</dbReference>
<evidence type="ECO:0008006" key="4">
    <source>
        <dbReference type="Google" id="ProtNLM"/>
    </source>
</evidence>
<reference evidence="2 3" key="1">
    <citation type="journal article" date="2021" name="Elife">
        <title>Chloroplast acquisition without the gene transfer in kleptoplastic sea slugs, Plakobranchus ocellatus.</title>
        <authorList>
            <person name="Maeda T."/>
            <person name="Takahashi S."/>
            <person name="Yoshida T."/>
            <person name="Shimamura S."/>
            <person name="Takaki Y."/>
            <person name="Nagai Y."/>
            <person name="Toyoda A."/>
            <person name="Suzuki Y."/>
            <person name="Arimoto A."/>
            <person name="Ishii H."/>
            <person name="Satoh N."/>
            <person name="Nishiyama T."/>
            <person name="Hasebe M."/>
            <person name="Maruyama T."/>
            <person name="Minagawa J."/>
            <person name="Obokata J."/>
            <person name="Shigenobu S."/>
        </authorList>
    </citation>
    <scope>NUCLEOTIDE SEQUENCE [LARGE SCALE GENOMIC DNA]</scope>
</reference>
<dbReference type="Proteomes" id="UP000762676">
    <property type="component" value="Unassembled WGS sequence"/>
</dbReference>
<dbReference type="AlphaFoldDB" id="A0AAV4JZR8"/>
<sequence length="136" mass="14966">MSFVHFGLLSATASTILVILLMPRTGSSTSLVDLAMNLYNMPIDPSLPEHAQRRLISDVLLMKRHGYNYFSNLAQSNHVRKEVVKSGLETITLWSNLSASLVVEKLSIPSAATLTFRSASSENAADLFSNERNILT</sequence>
<organism evidence="2 3">
    <name type="scientific">Elysia marginata</name>
    <dbReference type="NCBI Taxonomy" id="1093978"/>
    <lineage>
        <taxon>Eukaryota</taxon>
        <taxon>Metazoa</taxon>
        <taxon>Spiralia</taxon>
        <taxon>Lophotrochozoa</taxon>
        <taxon>Mollusca</taxon>
        <taxon>Gastropoda</taxon>
        <taxon>Heterobranchia</taxon>
        <taxon>Euthyneura</taxon>
        <taxon>Panpulmonata</taxon>
        <taxon>Sacoglossa</taxon>
        <taxon>Placobranchoidea</taxon>
        <taxon>Plakobranchidae</taxon>
        <taxon>Elysia</taxon>
    </lineage>
</organism>
<gene>
    <name evidence="2" type="ORF">ElyMa_007068000</name>
</gene>
<feature type="chain" id="PRO_5043595973" description="Serpin domain-containing protein" evidence="1">
    <location>
        <begin position="29"/>
        <end position="136"/>
    </location>
</feature>
<evidence type="ECO:0000313" key="2">
    <source>
        <dbReference type="EMBL" id="GFS26861.1"/>
    </source>
</evidence>
<protein>
    <recommendedName>
        <fullName evidence="4">Serpin domain-containing protein</fullName>
    </recommendedName>
</protein>